<proteinExistence type="predicted"/>
<dbReference type="InterPro" id="IPR001304">
    <property type="entry name" value="C-type_lectin-like"/>
</dbReference>
<dbReference type="InterPro" id="IPR016186">
    <property type="entry name" value="C-type_lectin-like/link_sf"/>
</dbReference>
<dbReference type="Proteomes" id="UP000076420">
    <property type="component" value="Unassembled WGS sequence"/>
</dbReference>
<evidence type="ECO:0000313" key="3">
    <source>
        <dbReference type="Proteomes" id="UP000076420"/>
    </source>
</evidence>
<sequence length="104" mass="11880">ASCSALHPKAKLYEMFTEAERIEVSQHNSIDVVFLFNVVWIGGQDQTQNGDYVWSTSPSVSIARNMWSYEEPNDWNGEDCVQIAKDGFLNDFPCTSELHFHVSY</sequence>
<dbReference type="Pfam" id="PF00059">
    <property type="entry name" value="Lectin_C"/>
    <property type="match status" value="1"/>
</dbReference>
<gene>
    <name evidence="2" type="primary">106058480</name>
</gene>
<reference evidence="2" key="1">
    <citation type="submission" date="2020-05" db="UniProtKB">
        <authorList>
            <consortium name="EnsemblMetazoa"/>
        </authorList>
    </citation>
    <scope>IDENTIFICATION</scope>
    <source>
        <strain evidence="2">BB02</strain>
    </source>
</reference>
<dbReference type="AlphaFoldDB" id="A0A2C9L963"/>
<dbReference type="EnsemblMetazoa" id="BGLB028515-RA">
    <property type="protein sequence ID" value="BGLB028515-PA"/>
    <property type="gene ID" value="BGLB028515"/>
</dbReference>
<dbReference type="PROSITE" id="PS50041">
    <property type="entry name" value="C_TYPE_LECTIN_2"/>
    <property type="match status" value="1"/>
</dbReference>
<dbReference type="CDD" id="cd00037">
    <property type="entry name" value="CLECT"/>
    <property type="match status" value="1"/>
</dbReference>
<dbReference type="InterPro" id="IPR016187">
    <property type="entry name" value="CTDL_fold"/>
</dbReference>
<feature type="domain" description="C-type lectin" evidence="1">
    <location>
        <begin position="1"/>
        <end position="100"/>
    </location>
</feature>
<protein>
    <recommendedName>
        <fullName evidence="1">C-type lectin domain-containing protein</fullName>
    </recommendedName>
</protein>
<name>A0A2C9L963_BIOGL</name>
<dbReference type="VEuPathDB" id="VectorBase:BGLB028515"/>
<dbReference type="Gene3D" id="3.10.100.10">
    <property type="entry name" value="Mannose-Binding Protein A, subunit A"/>
    <property type="match status" value="1"/>
</dbReference>
<accession>A0A2C9L963</accession>
<dbReference type="SUPFAM" id="SSF56436">
    <property type="entry name" value="C-type lectin-like"/>
    <property type="match status" value="1"/>
</dbReference>
<dbReference type="KEGG" id="bgt:106058480"/>
<evidence type="ECO:0000313" key="2">
    <source>
        <dbReference type="EnsemblMetazoa" id="BGLB028515-PA"/>
    </source>
</evidence>
<organism evidence="2 3">
    <name type="scientific">Biomphalaria glabrata</name>
    <name type="common">Bloodfluke planorb</name>
    <name type="synonym">Freshwater snail</name>
    <dbReference type="NCBI Taxonomy" id="6526"/>
    <lineage>
        <taxon>Eukaryota</taxon>
        <taxon>Metazoa</taxon>
        <taxon>Spiralia</taxon>
        <taxon>Lophotrochozoa</taxon>
        <taxon>Mollusca</taxon>
        <taxon>Gastropoda</taxon>
        <taxon>Heterobranchia</taxon>
        <taxon>Euthyneura</taxon>
        <taxon>Panpulmonata</taxon>
        <taxon>Hygrophila</taxon>
        <taxon>Lymnaeoidea</taxon>
        <taxon>Planorbidae</taxon>
        <taxon>Biomphalaria</taxon>
    </lineage>
</organism>
<evidence type="ECO:0000259" key="1">
    <source>
        <dbReference type="PROSITE" id="PS50041"/>
    </source>
</evidence>